<reference evidence="3 4" key="1">
    <citation type="submission" date="2022-11" db="UniProtKB">
        <authorList>
            <consortium name="WormBaseParasite"/>
        </authorList>
    </citation>
    <scope>IDENTIFICATION</scope>
</reference>
<evidence type="ECO:0000313" key="3">
    <source>
        <dbReference type="WBParaSite" id="PgR018_g033_t01"/>
    </source>
</evidence>
<dbReference type="Proteomes" id="UP000887569">
    <property type="component" value="Unplaced"/>
</dbReference>
<feature type="compositionally biased region" description="Basic and acidic residues" evidence="1">
    <location>
        <begin position="104"/>
        <end position="114"/>
    </location>
</feature>
<evidence type="ECO:0000313" key="4">
    <source>
        <dbReference type="WBParaSite" id="PgR018_g033_t02"/>
    </source>
</evidence>
<dbReference type="WBParaSite" id="PgR018_g033_t01">
    <property type="protein sequence ID" value="PgR018_g033_t01"/>
    <property type="gene ID" value="PgR018_g033"/>
</dbReference>
<dbReference type="WBParaSite" id="PgR018_g033_t02">
    <property type="protein sequence ID" value="PgR018_g033_t02"/>
    <property type="gene ID" value="PgR018_g033"/>
</dbReference>
<dbReference type="AlphaFoldDB" id="A0A915AVR9"/>
<protein>
    <submittedName>
        <fullName evidence="3 4">BESS domain-containing protein</fullName>
    </submittedName>
</protein>
<name>A0A915AVR9_PARUN</name>
<organism evidence="2 4">
    <name type="scientific">Parascaris univalens</name>
    <name type="common">Nematode worm</name>
    <dbReference type="NCBI Taxonomy" id="6257"/>
    <lineage>
        <taxon>Eukaryota</taxon>
        <taxon>Metazoa</taxon>
        <taxon>Ecdysozoa</taxon>
        <taxon>Nematoda</taxon>
        <taxon>Chromadorea</taxon>
        <taxon>Rhabditida</taxon>
        <taxon>Spirurina</taxon>
        <taxon>Ascaridomorpha</taxon>
        <taxon>Ascaridoidea</taxon>
        <taxon>Ascarididae</taxon>
        <taxon>Parascaris</taxon>
    </lineage>
</organism>
<proteinExistence type="predicted"/>
<sequence>MLSKRSSMEIVVILSYIIELSSGRALQSIEKLPTSDIKESYQSDSMQPEKRTQENINDKAIGAEIFSHGNNTFALFDRIRSKKIHEAKISETTPVESTTITSTESEKSLNKPTDEDVDDELLNLIDVEEVKFSLPIRTKIQTFRLKALKDAIIKTAQQQRLSYSQGSTAAE</sequence>
<feature type="compositionally biased region" description="Low complexity" evidence="1">
    <location>
        <begin position="91"/>
        <end position="103"/>
    </location>
</feature>
<evidence type="ECO:0000256" key="1">
    <source>
        <dbReference type="SAM" id="MobiDB-lite"/>
    </source>
</evidence>
<accession>A0A915AVR9</accession>
<keyword evidence="2" id="KW-1185">Reference proteome</keyword>
<evidence type="ECO:0000313" key="2">
    <source>
        <dbReference type="Proteomes" id="UP000887569"/>
    </source>
</evidence>
<feature type="region of interest" description="Disordered" evidence="1">
    <location>
        <begin position="91"/>
        <end position="114"/>
    </location>
</feature>